<organism evidence="5 6">
    <name type="scientific">Weissella coleopterorum</name>
    <dbReference type="NCBI Taxonomy" id="2714949"/>
    <lineage>
        <taxon>Bacteria</taxon>
        <taxon>Bacillati</taxon>
        <taxon>Bacillota</taxon>
        <taxon>Bacilli</taxon>
        <taxon>Lactobacillales</taxon>
        <taxon>Lactobacillaceae</taxon>
        <taxon>Weissella</taxon>
    </lineage>
</organism>
<keyword evidence="6" id="KW-1185">Reference proteome</keyword>
<name>A0A6G8B032_9LACO</name>
<dbReference type="KEGG" id="wco:G7084_04670"/>
<dbReference type="InterPro" id="IPR036388">
    <property type="entry name" value="WH-like_DNA-bd_sf"/>
</dbReference>
<dbReference type="GO" id="GO:0003677">
    <property type="term" value="F:DNA binding"/>
    <property type="evidence" value="ECO:0007669"/>
    <property type="project" value="UniProtKB-KW"/>
</dbReference>
<feature type="domain" description="HTH marR-type" evidence="4">
    <location>
        <begin position="6"/>
        <end position="138"/>
    </location>
</feature>
<dbReference type="Gene3D" id="1.10.10.10">
    <property type="entry name" value="Winged helix-like DNA-binding domain superfamily/Winged helix DNA-binding domain"/>
    <property type="match status" value="1"/>
</dbReference>
<dbReference type="InterPro" id="IPR036390">
    <property type="entry name" value="WH_DNA-bd_sf"/>
</dbReference>
<dbReference type="GO" id="GO:0003700">
    <property type="term" value="F:DNA-binding transcription factor activity"/>
    <property type="evidence" value="ECO:0007669"/>
    <property type="project" value="InterPro"/>
</dbReference>
<dbReference type="RefSeq" id="WP_166010495.1">
    <property type="nucleotide sequence ID" value="NZ_CP049888.1"/>
</dbReference>
<keyword evidence="1" id="KW-0805">Transcription regulation</keyword>
<evidence type="ECO:0000259" key="4">
    <source>
        <dbReference type="PROSITE" id="PS50995"/>
    </source>
</evidence>
<dbReference type="PANTHER" id="PTHR42756:SF2">
    <property type="entry name" value="MARR FAMILY REGULATORY PROTEIN"/>
    <property type="match status" value="1"/>
</dbReference>
<evidence type="ECO:0000313" key="6">
    <source>
        <dbReference type="Proteomes" id="UP000500741"/>
    </source>
</evidence>
<keyword evidence="3" id="KW-0804">Transcription</keyword>
<dbReference type="PROSITE" id="PS50995">
    <property type="entry name" value="HTH_MARR_2"/>
    <property type="match status" value="1"/>
</dbReference>
<dbReference type="AlphaFoldDB" id="A0A6G8B032"/>
<proteinExistence type="predicted"/>
<dbReference type="PANTHER" id="PTHR42756">
    <property type="entry name" value="TRANSCRIPTIONAL REGULATOR, MARR"/>
    <property type="match status" value="1"/>
</dbReference>
<evidence type="ECO:0000256" key="3">
    <source>
        <dbReference type="ARBA" id="ARBA00023163"/>
    </source>
</evidence>
<evidence type="ECO:0000256" key="1">
    <source>
        <dbReference type="ARBA" id="ARBA00023015"/>
    </source>
</evidence>
<gene>
    <name evidence="5" type="ORF">G7084_04670</name>
</gene>
<accession>A0A6G8B032</accession>
<evidence type="ECO:0000313" key="5">
    <source>
        <dbReference type="EMBL" id="QIL50668.1"/>
    </source>
</evidence>
<keyword evidence="2" id="KW-0238">DNA-binding</keyword>
<dbReference type="SMART" id="SM00347">
    <property type="entry name" value="HTH_MARR"/>
    <property type="match status" value="1"/>
</dbReference>
<dbReference type="InterPro" id="IPR000835">
    <property type="entry name" value="HTH_MarR-typ"/>
</dbReference>
<dbReference type="Pfam" id="PF12802">
    <property type="entry name" value="MarR_2"/>
    <property type="match status" value="1"/>
</dbReference>
<dbReference type="Proteomes" id="UP000500741">
    <property type="component" value="Chromosome"/>
</dbReference>
<sequence length="147" mass="17088">MHPELHHDQFQSIGIISRVMRTELNRALKPYGLNDSNYFFIFYIADHPKPSQGDLTRTMFLDHSTIARSVAKLVELGYLKKKLDENDHRTTRLFLTNDGAQLRDKLHEITTTIFDNTFTELSVDENDLLKKLLSKTATHLENTRSEK</sequence>
<evidence type="ECO:0000256" key="2">
    <source>
        <dbReference type="ARBA" id="ARBA00023125"/>
    </source>
</evidence>
<dbReference type="EMBL" id="CP049888">
    <property type="protein sequence ID" value="QIL50668.1"/>
    <property type="molecule type" value="Genomic_DNA"/>
</dbReference>
<protein>
    <submittedName>
        <fullName evidence="5">Winged helix-turn-helix transcriptional regulator</fullName>
    </submittedName>
</protein>
<dbReference type="PRINTS" id="PR00598">
    <property type="entry name" value="HTHMARR"/>
</dbReference>
<dbReference type="SUPFAM" id="SSF46785">
    <property type="entry name" value="Winged helix' DNA-binding domain"/>
    <property type="match status" value="1"/>
</dbReference>
<reference evidence="5 6" key="1">
    <citation type="submission" date="2020-03" db="EMBL/GenBank/DDBJ databases">
        <title>Weissella sp. nov., isolated from Cybister lewisianus.</title>
        <authorList>
            <person name="Hyun D.-W."/>
            <person name="Bae J.-W."/>
        </authorList>
    </citation>
    <scope>NUCLEOTIDE SEQUENCE [LARGE SCALE GENOMIC DNA]</scope>
    <source>
        <strain evidence="5 6">HDW19</strain>
    </source>
</reference>